<evidence type="ECO:0000313" key="1">
    <source>
        <dbReference type="EMBL" id="OAE48293.1"/>
    </source>
</evidence>
<dbReference type="Gene3D" id="3.40.50.1000">
    <property type="entry name" value="HAD superfamily/HAD-like"/>
    <property type="match status" value="1"/>
</dbReference>
<dbReference type="SUPFAM" id="SSF56784">
    <property type="entry name" value="HAD-like"/>
    <property type="match status" value="1"/>
</dbReference>
<evidence type="ECO:0008006" key="3">
    <source>
        <dbReference type="Google" id="ProtNLM"/>
    </source>
</evidence>
<organism evidence="1 2">
    <name type="scientific">Agrobacterium tumefaciens</name>
    <dbReference type="NCBI Taxonomy" id="358"/>
    <lineage>
        <taxon>Bacteria</taxon>
        <taxon>Pseudomonadati</taxon>
        <taxon>Pseudomonadota</taxon>
        <taxon>Alphaproteobacteria</taxon>
        <taxon>Hyphomicrobiales</taxon>
        <taxon>Rhizobiaceae</taxon>
        <taxon>Rhizobium/Agrobacterium group</taxon>
        <taxon>Agrobacterium</taxon>
        <taxon>Agrobacterium tumefaciens complex</taxon>
    </lineage>
</organism>
<proteinExistence type="predicted"/>
<dbReference type="InterPro" id="IPR023214">
    <property type="entry name" value="HAD_sf"/>
</dbReference>
<accession>A0A176XGE1</accession>
<dbReference type="Proteomes" id="UP000077098">
    <property type="component" value="Unassembled WGS sequence"/>
</dbReference>
<evidence type="ECO:0000313" key="2">
    <source>
        <dbReference type="Proteomes" id="UP000077098"/>
    </source>
</evidence>
<gene>
    <name evidence="1" type="ORF">A7J57_23090</name>
</gene>
<comment type="caution">
    <text evidence="1">The sequence shown here is derived from an EMBL/GenBank/DDBJ whole genome shotgun (WGS) entry which is preliminary data.</text>
</comment>
<dbReference type="EMBL" id="LXPS01000007">
    <property type="protein sequence ID" value="OAE48293.1"/>
    <property type="molecule type" value="Genomic_DNA"/>
</dbReference>
<name>A0A176XGE1_AGRTU</name>
<sequence>MLIDVTTVYSFGEVETAVSNATSRAELFADPSFRALLFDRLDSMMPSDGVLSLDVFDTLLIRDNSSELTRFVEIGECMAQFLQGKTNRRRRQDKKRVSLTRGGVDAFLARHLGTKASYRARDRVKGYGEGSLTEIHTVSSRLLTGTSEARDKFIDIELEYEATRVQPNRLLLDYVERHAERGGSTILVTDMYMHADQVENLLRATGVDPEIFSSITSSADICISKASGLVFPEIESRLGLPASKFLHVGDSLKGDFRQPMAKGWRALHLPISVAEIEARRANHIATADSLKEMFSIIPDIAMPA</sequence>
<dbReference type="InterPro" id="IPR036412">
    <property type="entry name" value="HAD-like_sf"/>
</dbReference>
<dbReference type="AlphaFoldDB" id="A0A176XGE1"/>
<reference evidence="1 2" key="1">
    <citation type="submission" date="2016-05" db="EMBL/GenBank/DDBJ databases">
        <authorList>
            <person name="Lavstsen T."/>
            <person name="Jespersen J.S."/>
        </authorList>
    </citation>
    <scope>NUCLEOTIDE SEQUENCE [LARGE SCALE GENOMIC DNA]</scope>
    <source>
        <strain evidence="1 2">KCJ1736</strain>
    </source>
</reference>
<protein>
    <recommendedName>
        <fullName evidence="3">HAD family hydrolase</fullName>
    </recommendedName>
</protein>